<evidence type="ECO:0000256" key="1">
    <source>
        <dbReference type="PROSITE-ProRule" id="PRU00110"/>
    </source>
</evidence>
<dbReference type="InterPro" id="IPR008207">
    <property type="entry name" value="Sig_transdc_His_kin_Hpt_dom"/>
</dbReference>
<keyword evidence="1" id="KW-0597">Phosphoprotein</keyword>
<dbReference type="Gene3D" id="1.20.120.160">
    <property type="entry name" value="HPT domain"/>
    <property type="match status" value="1"/>
</dbReference>
<dbReference type="Pfam" id="PF01627">
    <property type="entry name" value="Hpt"/>
    <property type="match status" value="1"/>
</dbReference>
<feature type="modified residue" description="Phosphohistidine" evidence="1">
    <location>
        <position position="88"/>
    </location>
</feature>
<dbReference type="GO" id="GO:0000160">
    <property type="term" value="P:phosphorelay signal transduction system"/>
    <property type="evidence" value="ECO:0007669"/>
    <property type="project" value="InterPro"/>
</dbReference>
<accession>A0A428K9L0</accession>
<dbReference type="AlphaFoldDB" id="A0A428K9L0"/>
<evidence type="ECO:0000313" key="3">
    <source>
        <dbReference type="EMBL" id="RSK43125.1"/>
    </source>
</evidence>
<feature type="domain" description="HPt" evidence="2">
    <location>
        <begin position="49"/>
        <end position="147"/>
    </location>
</feature>
<name>A0A428K9L0_9BACT</name>
<keyword evidence="4" id="KW-1185">Reference proteome</keyword>
<dbReference type="PROSITE" id="PS50894">
    <property type="entry name" value="HPT"/>
    <property type="match status" value="1"/>
</dbReference>
<dbReference type="GO" id="GO:0004672">
    <property type="term" value="F:protein kinase activity"/>
    <property type="evidence" value="ECO:0007669"/>
    <property type="project" value="UniProtKB-ARBA"/>
</dbReference>
<reference evidence="3 4" key="1">
    <citation type="submission" date="2018-12" db="EMBL/GenBank/DDBJ databases">
        <authorList>
            <person name="Feng G."/>
            <person name="Zhu H."/>
        </authorList>
    </citation>
    <scope>NUCLEOTIDE SEQUENCE [LARGE SCALE GENOMIC DNA]</scope>
    <source>
        <strain evidence="3 4">KCTC 12533</strain>
    </source>
</reference>
<protein>
    <submittedName>
        <fullName evidence="3">Hpt domain-containing protein</fullName>
    </submittedName>
</protein>
<evidence type="ECO:0000259" key="2">
    <source>
        <dbReference type="PROSITE" id="PS50894"/>
    </source>
</evidence>
<comment type="caution">
    <text evidence="3">The sequence shown here is derived from an EMBL/GenBank/DDBJ whole genome shotgun (WGS) entry which is preliminary data.</text>
</comment>
<dbReference type="EMBL" id="RWIT01000026">
    <property type="protein sequence ID" value="RSK43125.1"/>
    <property type="molecule type" value="Genomic_DNA"/>
</dbReference>
<organism evidence="3 4">
    <name type="scientific">Hymenobacter rigui</name>
    <dbReference type="NCBI Taxonomy" id="334424"/>
    <lineage>
        <taxon>Bacteria</taxon>
        <taxon>Pseudomonadati</taxon>
        <taxon>Bacteroidota</taxon>
        <taxon>Cytophagia</taxon>
        <taxon>Cytophagales</taxon>
        <taxon>Hymenobacteraceae</taxon>
        <taxon>Hymenobacter</taxon>
    </lineage>
</organism>
<dbReference type="InterPro" id="IPR036641">
    <property type="entry name" value="HPT_dom_sf"/>
</dbReference>
<evidence type="ECO:0000313" key="4">
    <source>
        <dbReference type="Proteomes" id="UP000273500"/>
    </source>
</evidence>
<sequence>MLARGRVRQNASAPPAPPTTTTIMVFSSPHPAPEVPLYHFDRLGRLGQNPAVVREIKALFVQLVPGQVRELKLAVEAGEWLAAEQGAHSLKSMFGNLGMDEIVAQLRQVEDLARQGTDQRQQQLIVQAIDHTATVVAQCFTQDLQPAH</sequence>
<dbReference type="Proteomes" id="UP000273500">
    <property type="component" value="Unassembled WGS sequence"/>
</dbReference>
<proteinExistence type="predicted"/>
<gene>
    <name evidence="3" type="ORF">EI291_22290</name>
</gene>
<dbReference type="SUPFAM" id="SSF47226">
    <property type="entry name" value="Histidine-containing phosphotransfer domain, HPT domain"/>
    <property type="match status" value="1"/>
</dbReference>